<evidence type="ECO:0008006" key="3">
    <source>
        <dbReference type="Google" id="ProtNLM"/>
    </source>
</evidence>
<name>A0A9X2G752_9MICO</name>
<dbReference type="InterPro" id="IPR032710">
    <property type="entry name" value="NTF2-like_dom_sf"/>
</dbReference>
<dbReference type="Proteomes" id="UP001139493">
    <property type="component" value="Unassembled WGS sequence"/>
</dbReference>
<gene>
    <name evidence="1" type="ORF">APR03_004225</name>
</gene>
<dbReference type="EMBL" id="JAMTCS010000014">
    <property type="protein sequence ID" value="MCP2266855.1"/>
    <property type="molecule type" value="Genomic_DNA"/>
</dbReference>
<dbReference type="Gene3D" id="3.10.450.50">
    <property type="match status" value="1"/>
</dbReference>
<organism evidence="1 2">
    <name type="scientific">Promicromonospora thailandica</name>
    <dbReference type="NCBI Taxonomy" id="765201"/>
    <lineage>
        <taxon>Bacteria</taxon>
        <taxon>Bacillati</taxon>
        <taxon>Actinomycetota</taxon>
        <taxon>Actinomycetes</taxon>
        <taxon>Micrococcales</taxon>
        <taxon>Promicromonosporaceae</taxon>
        <taxon>Promicromonospora</taxon>
    </lineage>
</organism>
<accession>A0A9X2G752</accession>
<dbReference type="RefSeq" id="WP_253839067.1">
    <property type="nucleotide sequence ID" value="NZ_JAMTCS010000014.1"/>
</dbReference>
<sequence length="123" mass="13308">MARTKAQIAASYLRHLENREWAQARALCTAGATVWHSDGTGDSPIDQNIDGMKEQIGSIASMRYEIIRRVSDAGGLFQQHVVHVETADGGRAIVHAAVYFGFEGGLVSRIEEYANAVPVTPAP</sequence>
<evidence type="ECO:0000313" key="2">
    <source>
        <dbReference type="Proteomes" id="UP001139493"/>
    </source>
</evidence>
<comment type="caution">
    <text evidence="1">The sequence shown here is derived from an EMBL/GenBank/DDBJ whole genome shotgun (WGS) entry which is preliminary data.</text>
</comment>
<proteinExistence type="predicted"/>
<dbReference type="AlphaFoldDB" id="A0A9X2G752"/>
<evidence type="ECO:0000313" key="1">
    <source>
        <dbReference type="EMBL" id="MCP2266855.1"/>
    </source>
</evidence>
<keyword evidence="2" id="KW-1185">Reference proteome</keyword>
<dbReference type="SUPFAM" id="SSF54427">
    <property type="entry name" value="NTF2-like"/>
    <property type="match status" value="1"/>
</dbReference>
<reference evidence="1" key="1">
    <citation type="submission" date="2022-06" db="EMBL/GenBank/DDBJ databases">
        <title>Genomic Encyclopedia of Archaeal and Bacterial Type Strains, Phase II (KMG-II): from individual species to whole genera.</title>
        <authorList>
            <person name="Goeker M."/>
        </authorList>
    </citation>
    <scope>NUCLEOTIDE SEQUENCE</scope>
    <source>
        <strain evidence="1">DSM 26652</strain>
    </source>
</reference>
<protein>
    <recommendedName>
        <fullName evidence="3">SnoaL-like domain-containing protein</fullName>
    </recommendedName>
</protein>